<comment type="subcellular location">
    <subcellularLocation>
        <location evidence="1">Preautophagosomal structure membrane</location>
        <topology evidence="1">Peripheral membrane protein</topology>
    </subcellularLocation>
</comment>
<dbReference type="AlphaFoldDB" id="A0A1P8B0S0"/>
<name>A0A1P8B0S0_ARATH</name>
<keyword evidence="7" id="KW-1185">Reference proteome</keyword>
<evidence type="ECO:0000313" key="8">
    <source>
        <dbReference type="TAIR" id="AT2G40810"/>
    </source>
</evidence>
<reference evidence="7" key="2">
    <citation type="journal article" date="2017" name="Plant J.">
        <title>Araport11: a complete reannotation of the Arabidopsis thaliana reference genome.</title>
        <authorList>
            <person name="Cheng C.Y."/>
            <person name="Krishnakumar V."/>
            <person name="Chan A.P."/>
            <person name="Thibaud-Nissen F."/>
            <person name="Schobel S."/>
            <person name="Town C.D."/>
        </authorList>
    </citation>
    <scope>GENOME REANNOTATION</scope>
    <source>
        <strain evidence="7">cv. Columbia</strain>
    </source>
</reference>
<dbReference type="TAIR" id="AT2G40810">
    <property type="gene designation" value="ATG18C"/>
</dbReference>
<dbReference type="Proteomes" id="UP000006548">
    <property type="component" value="Chromosome 2"/>
</dbReference>
<dbReference type="Gene3D" id="2.130.10.10">
    <property type="entry name" value="YVTN repeat-like/Quinoprotein amine dehydrogenase"/>
    <property type="match status" value="1"/>
</dbReference>
<dbReference type="RefSeq" id="NP_001324652.1">
    <property type="nucleotide sequence ID" value="NM_001336866.1"/>
</dbReference>
<dbReference type="ExpressionAtlas" id="A0A1P8B0S0">
    <property type="expression patterns" value="baseline and differential"/>
</dbReference>
<evidence type="ECO:0000256" key="4">
    <source>
        <dbReference type="ARBA" id="ARBA00025740"/>
    </source>
</evidence>
<dbReference type="EMBL" id="CP002685">
    <property type="protein sequence ID" value="ANM62498.1"/>
    <property type="molecule type" value="Genomic_DNA"/>
</dbReference>
<dbReference type="InterPro" id="IPR001680">
    <property type="entry name" value="WD40_rpt"/>
</dbReference>
<evidence type="ECO:0000313" key="5">
    <source>
        <dbReference type="Araport" id="AT2G40810"/>
    </source>
</evidence>
<dbReference type="SMART" id="SM00320">
    <property type="entry name" value="WD40"/>
    <property type="match status" value="2"/>
</dbReference>
<evidence type="ECO:0000256" key="1">
    <source>
        <dbReference type="ARBA" id="ARBA00004623"/>
    </source>
</evidence>
<dbReference type="InterPro" id="IPR015943">
    <property type="entry name" value="WD40/YVTN_repeat-like_dom_sf"/>
</dbReference>
<accession>A0A1P8B0S0</accession>
<keyword evidence="3" id="KW-0677">Repeat</keyword>
<dbReference type="SUPFAM" id="SSF50978">
    <property type="entry name" value="WD40 repeat-like"/>
    <property type="match status" value="1"/>
</dbReference>
<gene>
    <name evidence="6 8" type="primary">ATG18C</name>
    <name evidence="6" type="synonym">ATATG18C</name>
    <name evidence="6" type="synonym">homolog of yeast autophagy 18C</name>
    <name evidence="5 6" type="ordered locus">At2g40810</name>
    <name evidence="6" type="ORF">T20B5.1</name>
    <name evidence="6" type="ORF">T20B5_1</name>
</gene>
<dbReference type="GO" id="GO:0034045">
    <property type="term" value="C:phagophore assembly site membrane"/>
    <property type="evidence" value="ECO:0007669"/>
    <property type="project" value="UniProtKB-SubCell"/>
</dbReference>
<dbReference type="SMR" id="A0A1P8B0S0"/>
<dbReference type="Araport" id="AT2G40810"/>
<evidence type="ECO:0000256" key="2">
    <source>
        <dbReference type="ARBA" id="ARBA00022574"/>
    </source>
</evidence>
<evidence type="ECO:0000256" key="3">
    <source>
        <dbReference type="ARBA" id="ARBA00022737"/>
    </source>
</evidence>
<protein>
    <submittedName>
        <fullName evidence="6">Autophagy-like protein</fullName>
    </submittedName>
</protein>
<keyword evidence="2" id="KW-0853">WD repeat</keyword>
<dbReference type="InterPro" id="IPR036322">
    <property type="entry name" value="WD40_repeat_dom_sf"/>
</dbReference>
<dbReference type="ProteomicsDB" id="197737"/>
<dbReference type="Pfam" id="PF21032">
    <property type="entry name" value="PROPPIN"/>
    <property type="match status" value="1"/>
</dbReference>
<organism evidence="6 7">
    <name type="scientific">Arabidopsis thaliana</name>
    <name type="common">Mouse-ear cress</name>
    <dbReference type="NCBI Taxonomy" id="3702"/>
    <lineage>
        <taxon>Eukaryota</taxon>
        <taxon>Viridiplantae</taxon>
        <taxon>Streptophyta</taxon>
        <taxon>Embryophyta</taxon>
        <taxon>Tracheophyta</taxon>
        <taxon>Spermatophyta</taxon>
        <taxon>Magnoliopsida</taxon>
        <taxon>eudicotyledons</taxon>
        <taxon>Gunneridae</taxon>
        <taxon>Pentapetalae</taxon>
        <taxon>rosids</taxon>
        <taxon>malvids</taxon>
        <taxon>Brassicales</taxon>
        <taxon>Brassicaceae</taxon>
        <taxon>Camelineae</taxon>
        <taxon>Arabidopsis</taxon>
    </lineage>
</organism>
<keyword evidence="9" id="KW-1267">Proteomics identification</keyword>
<evidence type="ECO:0007829" key="9">
    <source>
        <dbReference type="PeptideAtlas" id="A0A1P8B0S0"/>
    </source>
</evidence>
<proteinExistence type="evidence at protein level"/>
<dbReference type="InterPro" id="IPR048720">
    <property type="entry name" value="PROPPIN"/>
</dbReference>
<reference evidence="6 7" key="1">
    <citation type="journal article" date="1999" name="Nature">
        <title>Sequence and analysis of chromosome 2 of the plant Arabidopsis thaliana.</title>
        <authorList>
            <person name="Lin X."/>
            <person name="Kaul S."/>
            <person name="Rounsley S."/>
            <person name="Shea T.P."/>
            <person name="Benito M.I."/>
            <person name="Town C.D."/>
            <person name="Fujii C.Y."/>
            <person name="Mason T."/>
            <person name="Bowman C.L."/>
            <person name="Barnstead M."/>
            <person name="Feldblyum T.V."/>
            <person name="Buell C.R."/>
            <person name="Ketchum K.A."/>
            <person name="Lee J."/>
            <person name="Ronning C.M."/>
            <person name="Koo H.L."/>
            <person name="Moffat K.S."/>
            <person name="Cronin L.A."/>
            <person name="Shen M."/>
            <person name="Pai G."/>
            <person name="Van Aken S."/>
            <person name="Umayam L."/>
            <person name="Tallon L.J."/>
            <person name="Gill J.E."/>
            <person name="Adams M.D."/>
            <person name="Carrera A.J."/>
            <person name="Creasy T.H."/>
            <person name="Goodman H.M."/>
            <person name="Somerville C.R."/>
            <person name="Copenhaver G.P."/>
            <person name="Preuss D."/>
            <person name="Nierman W.C."/>
            <person name="White O."/>
            <person name="Eisen J.A."/>
            <person name="Salzberg S.L."/>
            <person name="Fraser C.M."/>
            <person name="Venter J.C."/>
        </authorList>
    </citation>
    <scope>NUCLEOTIDE SEQUENCE [LARGE SCALE GENOMIC DNA]</scope>
    <source>
        <strain evidence="7">cv. Columbia</strain>
    </source>
</reference>
<sequence>MSSTVSNPQGILQPGSFLLPESESMKKEEAELVSVCWNQDSSCFAAGTSHGFRIYNCEPFKETFRRELKDGGFKIVEMLFRSNILALVGGGPNSHTKGTLIRIFNTMDGTRLQEVRRGVDRADIYSIALSPNVQWLAVSSDKGTVHIFSLRVRVVGEDSYSTENGALLTQQNYSNSLQGLVSPTIGTNPGSSLSFMRGVLPKYFSSEWSYAQFHVSEVTQFFAAFGSNNTVAIIGMDGSFYRCSFDPVNGGEMGQLEYIHFMKMDNRP</sequence>
<evidence type="ECO:0000313" key="7">
    <source>
        <dbReference type="Proteomes" id="UP000006548"/>
    </source>
</evidence>
<evidence type="ECO:0000313" key="6">
    <source>
        <dbReference type="EMBL" id="ANM62498.1"/>
    </source>
</evidence>
<dbReference type="GeneID" id="818678"/>
<comment type="similarity">
    <text evidence="4">Belongs to the WD repeat PROPPIN family.</text>
</comment>
<dbReference type="PANTHER" id="PTHR11227">
    <property type="entry name" value="WD-REPEAT PROTEIN INTERACTING WITH PHOSPHOINOSIDES WIPI -RELATED"/>
    <property type="match status" value="1"/>
</dbReference>